<sequence>MKLVIITAVASFREDIIKLLKKAKIDSYSGAEMDGYSHSESSSFSWFPGAKEGIDSHMFFAFTTSKQAENLINIVTEFNQCTVENKNFCIKVGTVPVDKYI</sequence>
<evidence type="ECO:0000313" key="1">
    <source>
        <dbReference type="EMBL" id="PVX52129.1"/>
    </source>
</evidence>
<evidence type="ECO:0000313" key="2">
    <source>
        <dbReference type="Proteomes" id="UP000251835"/>
    </source>
</evidence>
<dbReference type="Proteomes" id="UP000251835">
    <property type="component" value="Unassembled WGS sequence"/>
</dbReference>
<comment type="caution">
    <text evidence="1">The sequence shown here is derived from an EMBL/GenBank/DDBJ whole genome shotgun (WGS) entry which is preliminary data.</text>
</comment>
<dbReference type="InterPro" id="IPR015867">
    <property type="entry name" value="N-reg_PII/ATP_PRibTrfase_C"/>
</dbReference>
<dbReference type="Gene3D" id="3.30.70.120">
    <property type="match status" value="1"/>
</dbReference>
<evidence type="ECO:0008006" key="3">
    <source>
        <dbReference type="Google" id="ProtNLM"/>
    </source>
</evidence>
<proteinExistence type="predicted"/>
<organism evidence="1 2">
    <name type="scientific">Balneicella halophila</name>
    <dbReference type="NCBI Taxonomy" id="1537566"/>
    <lineage>
        <taxon>Bacteria</taxon>
        <taxon>Pseudomonadati</taxon>
        <taxon>Bacteroidota</taxon>
        <taxon>Bacteroidia</taxon>
        <taxon>Bacteroidales</taxon>
        <taxon>Balneicellaceae</taxon>
        <taxon>Balneicella</taxon>
    </lineage>
</organism>
<dbReference type="OrthoDB" id="1524637at2"/>
<name>A0A7L4UR38_BALHA</name>
<gene>
    <name evidence="1" type="ORF">C7377_0429</name>
</gene>
<dbReference type="AlphaFoldDB" id="A0A7L4UR38"/>
<reference evidence="1 2" key="1">
    <citation type="submission" date="2018-05" db="EMBL/GenBank/DDBJ databases">
        <title>Genomic Encyclopedia of Type Strains, Phase IV (KMG-IV): sequencing the most valuable type-strain genomes for metagenomic binning, comparative biology and taxonomic classification.</title>
        <authorList>
            <person name="Goeker M."/>
        </authorList>
    </citation>
    <scope>NUCLEOTIDE SEQUENCE [LARGE SCALE GENOMIC DNA]</scope>
    <source>
        <strain evidence="1 2">DSM 28579</strain>
    </source>
</reference>
<keyword evidence="2" id="KW-1185">Reference proteome</keyword>
<dbReference type="EMBL" id="QENZ01000003">
    <property type="protein sequence ID" value="PVX52129.1"/>
    <property type="molecule type" value="Genomic_DNA"/>
</dbReference>
<dbReference type="RefSeq" id="WP_116495684.1">
    <property type="nucleotide sequence ID" value="NZ_QENZ01000003.1"/>
</dbReference>
<protein>
    <recommendedName>
        <fullName evidence="3">Nitrogen regulatory protein P-II family</fullName>
    </recommendedName>
</protein>
<accession>A0A7L4UR38</accession>